<gene>
    <name evidence="1" type="ORF">AGABI1DRAFT_40834</name>
</gene>
<dbReference type="RefSeq" id="XP_007330325.1">
    <property type="nucleotide sequence ID" value="XM_007330263.1"/>
</dbReference>
<dbReference type="OrthoDB" id="3054003at2759"/>
<accession>K5X6Q4</accession>
<dbReference type="KEGG" id="abp:AGABI1DRAFT40834"/>
<sequence>MSGTGGSAPPIFADGSKFNGSNWVNWRGLIRIAADLRGVGGYLDGTIIQPQLPQPTNINPINVPIPSSPTVGPTTTASPTPLHITPIETSWESTTPSPSEWRVRNAWTMGLLIYNTNDPVGLGINISGTAAEAWKS</sequence>
<protein>
    <recommendedName>
        <fullName evidence="3">Retrotransposon Copia-like N-terminal domain-containing protein</fullName>
    </recommendedName>
</protein>
<evidence type="ECO:0008006" key="3">
    <source>
        <dbReference type="Google" id="ProtNLM"/>
    </source>
</evidence>
<dbReference type="InParanoid" id="K5X6Q4"/>
<feature type="non-terminal residue" evidence="1">
    <location>
        <position position="136"/>
    </location>
</feature>
<reference evidence="2" key="1">
    <citation type="journal article" date="2012" name="Proc. Natl. Acad. Sci. U.S.A.">
        <title>Genome sequence of the button mushroom Agaricus bisporus reveals mechanisms governing adaptation to a humic-rich ecological niche.</title>
        <authorList>
            <person name="Morin E."/>
            <person name="Kohler A."/>
            <person name="Baker A.R."/>
            <person name="Foulongne-Oriol M."/>
            <person name="Lombard V."/>
            <person name="Nagy L.G."/>
            <person name="Ohm R.A."/>
            <person name="Patyshakuliyeva A."/>
            <person name="Brun A."/>
            <person name="Aerts A.L."/>
            <person name="Bailey A.M."/>
            <person name="Billette C."/>
            <person name="Coutinho P.M."/>
            <person name="Deakin G."/>
            <person name="Doddapaneni H."/>
            <person name="Floudas D."/>
            <person name="Grimwood J."/>
            <person name="Hilden K."/>
            <person name="Kuees U."/>
            <person name="LaButti K.M."/>
            <person name="Lapidus A."/>
            <person name="Lindquist E.A."/>
            <person name="Lucas S.M."/>
            <person name="Murat C."/>
            <person name="Riley R.W."/>
            <person name="Salamov A.A."/>
            <person name="Schmutz J."/>
            <person name="Subramanian V."/>
            <person name="Woesten H.A.B."/>
            <person name="Xu J."/>
            <person name="Eastwood D.C."/>
            <person name="Foster G.D."/>
            <person name="Sonnenberg A.S."/>
            <person name="Cullen D."/>
            <person name="de Vries R.P."/>
            <person name="Lundell T."/>
            <person name="Hibbett D.S."/>
            <person name="Henrissat B."/>
            <person name="Burton K.S."/>
            <person name="Kerrigan R.W."/>
            <person name="Challen M.P."/>
            <person name="Grigoriev I.V."/>
            <person name="Martin F."/>
        </authorList>
    </citation>
    <scope>NUCLEOTIDE SEQUENCE [LARGE SCALE GENOMIC DNA]</scope>
    <source>
        <strain evidence="2">JB137-S8 / ATCC MYA-4627 / FGSC 10392</strain>
    </source>
</reference>
<name>K5X6Q4_AGABU</name>
<dbReference type="GeneID" id="18829374"/>
<evidence type="ECO:0000313" key="1">
    <source>
        <dbReference type="EMBL" id="EKM78898.1"/>
    </source>
</evidence>
<organism evidence="1 2">
    <name type="scientific">Agaricus bisporus var. burnettii (strain JB137-S8 / ATCC MYA-4627 / FGSC 10392)</name>
    <name type="common">White button mushroom</name>
    <dbReference type="NCBI Taxonomy" id="597362"/>
    <lineage>
        <taxon>Eukaryota</taxon>
        <taxon>Fungi</taxon>
        <taxon>Dikarya</taxon>
        <taxon>Basidiomycota</taxon>
        <taxon>Agaricomycotina</taxon>
        <taxon>Agaricomycetes</taxon>
        <taxon>Agaricomycetidae</taxon>
        <taxon>Agaricales</taxon>
        <taxon>Agaricineae</taxon>
        <taxon>Agaricaceae</taxon>
        <taxon>Agaricus</taxon>
    </lineage>
</organism>
<proteinExistence type="predicted"/>
<dbReference type="AlphaFoldDB" id="K5X6Q4"/>
<evidence type="ECO:0000313" key="2">
    <source>
        <dbReference type="Proteomes" id="UP000008493"/>
    </source>
</evidence>
<keyword evidence="2" id="KW-1185">Reference proteome</keyword>
<dbReference type="HOGENOM" id="CLU_135711_0_0_1"/>
<dbReference type="OMA" id="NWVNWRG"/>
<dbReference type="Proteomes" id="UP000008493">
    <property type="component" value="Unassembled WGS sequence"/>
</dbReference>
<dbReference type="EMBL" id="JH971391">
    <property type="protein sequence ID" value="EKM78898.1"/>
    <property type="molecule type" value="Genomic_DNA"/>
</dbReference>